<name>A0ABP3JDY1_9ACTN</name>
<feature type="domain" description="HTH tetR-type" evidence="5">
    <location>
        <begin position="36"/>
        <end position="96"/>
    </location>
</feature>
<evidence type="ECO:0000256" key="4">
    <source>
        <dbReference type="PROSITE-ProRule" id="PRU00335"/>
    </source>
</evidence>
<dbReference type="Gene3D" id="1.10.10.60">
    <property type="entry name" value="Homeodomain-like"/>
    <property type="match status" value="1"/>
</dbReference>
<dbReference type="Pfam" id="PF00440">
    <property type="entry name" value="TetR_N"/>
    <property type="match status" value="1"/>
</dbReference>
<keyword evidence="3" id="KW-0804">Transcription</keyword>
<dbReference type="SUPFAM" id="SSF48498">
    <property type="entry name" value="Tetracyclin repressor-like, C-terminal domain"/>
    <property type="match status" value="1"/>
</dbReference>
<proteinExistence type="predicted"/>
<dbReference type="InterPro" id="IPR036271">
    <property type="entry name" value="Tet_transcr_reg_TetR-rel_C_sf"/>
</dbReference>
<dbReference type="Proteomes" id="UP001500909">
    <property type="component" value="Unassembled WGS sequence"/>
</dbReference>
<dbReference type="RefSeq" id="WP_346093225.1">
    <property type="nucleotide sequence ID" value="NZ_BAAABY010000009.1"/>
</dbReference>
<dbReference type="InterPro" id="IPR001647">
    <property type="entry name" value="HTH_TetR"/>
</dbReference>
<gene>
    <name evidence="6" type="ORF">GCM10010361_09450</name>
</gene>
<keyword evidence="2 4" id="KW-0238">DNA-binding</keyword>
<evidence type="ECO:0000256" key="1">
    <source>
        <dbReference type="ARBA" id="ARBA00023015"/>
    </source>
</evidence>
<dbReference type="EMBL" id="BAAABY010000009">
    <property type="protein sequence ID" value="GAA0447669.1"/>
    <property type="molecule type" value="Genomic_DNA"/>
</dbReference>
<keyword evidence="1" id="KW-0805">Transcription regulation</keyword>
<dbReference type="PROSITE" id="PS50977">
    <property type="entry name" value="HTH_TETR_2"/>
    <property type="match status" value="1"/>
</dbReference>
<sequence length="249" mass="26373">MAEGTRNGDSGEAHHAATARLLWGPQPQPARGPRRTLDLARIARAGVTVADAEGLAAVSMQRVASQLDVTKMALYRYVPGKAELIALMVDAALAPLPPEDEPRPDWRGQLAAWAQHLLHGFGRHPWLLDATVGPRMMGPVELAWLERAVAALDGTPLTGAERLDAAVLLTGHVRTLAQQGAAAGPGGGAEDRLHAVLGEVLRDHGDRFPAVTAAFHAAATAPAAARDQAWEFGLHRILDGLETLIAERS</sequence>
<evidence type="ECO:0000256" key="2">
    <source>
        <dbReference type="ARBA" id="ARBA00023125"/>
    </source>
</evidence>
<evidence type="ECO:0000313" key="6">
    <source>
        <dbReference type="EMBL" id="GAA0447669.1"/>
    </source>
</evidence>
<reference evidence="7" key="1">
    <citation type="journal article" date="2019" name="Int. J. Syst. Evol. Microbiol.">
        <title>The Global Catalogue of Microorganisms (GCM) 10K type strain sequencing project: providing services to taxonomists for standard genome sequencing and annotation.</title>
        <authorList>
            <consortium name="The Broad Institute Genomics Platform"/>
            <consortium name="The Broad Institute Genome Sequencing Center for Infectious Disease"/>
            <person name="Wu L."/>
            <person name="Ma J."/>
        </authorList>
    </citation>
    <scope>NUCLEOTIDE SEQUENCE [LARGE SCALE GENOMIC DNA]</scope>
    <source>
        <strain evidence="7">JCM 4805</strain>
    </source>
</reference>
<dbReference type="Gene3D" id="1.10.357.10">
    <property type="entry name" value="Tetracycline Repressor, domain 2"/>
    <property type="match status" value="1"/>
</dbReference>
<dbReference type="SUPFAM" id="SSF46689">
    <property type="entry name" value="Homeodomain-like"/>
    <property type="match status" value="1"/>
</dbReference>
<dbReference type="InterPro" id="IPR050109">
    <property type="entry name" value="HTH-type_TetR-like_transc_reg"/>
</dbReference>
<dbReference type="PANTHER" id="PTHR30055:SF151">
    <property type="entry name" value="TRANSCRIPTIONAL REGULATORY PROTEIN"/>
    <property type="match status" value="1"/>
</dbReference>
<dbReference type="PANTHER" id="PTHR30055">
    <property type="entry name" value="HTH-TYPE TRANSCRIPTIONAL REGULATOR RUTR"/>
    <property type="match status" value="1"/>
</dbReference>
<accession>A0ABP3JDY1</accession>
<evidence type="ECO:0000313" key="7">
    <source>
        <dbReference type="Proteomes" id="UP001500909"/>
    </source>
</evidence>
<comment type="caution">
    <text evidence="6">The sequence shown here is derived from an EMBL/GenBank/DDBJ whole genome shotgun (WGS) entry which is preliminary data.</text>
</comment>
<evidence type="ECO:0000259" key="5">
    <source>
        <dbReference type="PROSITE" id="PS50977"/>
    </source>
</evidence>
<dbReference type="InterPro" id="IPR009057">
    <property type="entry name" value="Homeodomain-like_sf"/>
</dbReference>
<dbReference type="Pfam" id="PF02909">
    <property type="entry name" value="TetR_C_1"/>
    <property type="match status" value="1"/>
</dbReference>
<evidence type="ECO:0000256" key="3">
    <source>
        <dbReference type="ARBA" id="ARBA00023163"/>
    </source>
</evidence>
<dbReference type="InterPro" id="IPR004111">
    <property type="entry name" value="Repressor_TetR_C"/>
</dbReference>
<protein>
    <submittedName>
        <fullName evidence="6">TetR/AcrR family transcriptional regulator</fullName>
    </submittedName>
</protein>
<organism evidence="6 7">
    <name type="scientific">Streptomyces olivaceiscleroticus</name>
    <dbReference type="NCBI Taxonomy" id="68245"/>
    <lineage>
        <taxon>Bacteria</taxon>
        <taxon>Bacillati</taxon>
        <taxon>Actinomycetota</taxon>
        <taxon>Actinomycetes</taxon>
        <taxon>Kitasatosporales</taxon>
        <taxon>Streptomycetaceae</taxon>
        <taxon>Streptomyces</taxon>
    </lineage>
</organism>
<feature type="DNA-binding region" description="H-T-H motif" evidence="4">
    <location>
        <begin position="59"/>
        <end position="78"/>
    </location>
</feature>
<keyword evidence="7" id="KW-1185">Reference proteome</keyword>